<name>A0A6N9HAF4_9MICO</name>
<proteinExistence type="predicted"/>
<sequence length="130" mass="13903">MSRWDEPTANYPTERRCTATNRKGQQCGKYAIRGGSVCTAHGGRTPAVKRKAQQTLAVAQARADAAAALAHEGLKPVGDPVIELGKAAREIVAMKDALAARVNALTDPTYAAMGEEKPRVELALYERALD</sequence>
<dbReference type="EMBL" id="WWEQ01000126">
    <property type="protein sequence ID" value="MYM20999.1"/>
    <property type="molecule type" value="Genomic_DNA"/>
</dbReference>
<organism evidence="1 2">
    <name type="scientific">Brevibacterium rongguiense</name>
    <dbReference type="NCBI Taxonomy" id="2695267"/>
    <lineage>
        <taxon>Bacteria</taxon>
        <taxon>Bacillati</taxon>
        <taxon>Actinomycetota</taxon>
        <taxon>Actinomycetes</taxon>
        <taxon>Micrococcales</taxon>
        <taxon>Brevibacteriaceae</taxon>
        <taxon>Brevibacterium</taxon>
    </lineage>
</organism>
<protein>
    <submittedName>
        <fullName evidence="1">Uncharacterized protein</fullName>
    </submittedName>
</protein>
<evidence type="ECO:0000313" key="2">
    <source>
        <dbReference type="Proteomes" id="UP000469215"/>
    </source>
</evidence>
<dbReference type="Proteomes" id="UP000469215">
    <property type="component" value="Unassembled WGS sequence"/>
</dbReference>
<keyword evidence="2" id="KW-1185">Reference proteome</keyword>
<accession>A0A6N9HAF4</accession>
<dbReference type="AlphaFoldDB" id="A0A6N9HAF4"/>
<evidence type="ECO:0000313" key="1">
    <source>
        <dbReference type="EMBL" id="MYM20999.1"/>
    </source>
</evidence>
<gene>
    <name evidence="1" type="ORF">GSY69_13805</name>
</gene>
<dbReference type="RefSeq" id="WP_160954397.1">
    <property type="nucleotide sequence ID" value="NZ_WWEQ01000126.1"/>
</dbReference>
<comment type="caution">
    <text evidence="1">The sequence shown here is derived from an EMBL/GenBank/DDBJ whole genome shotgun (WGS) entry which is preliminary data.</text>
</comment>
<reference evidence="1 2" key="1">
    <citation type="submission" date="2020-01" db="EMBL/GenBank/DDBJ databases">
        <authorList>
            <person name="Deng T."/>
        </authorList>
    </citation>
    <scope>NUCLEOTIDE SEQUENCE [LARGE SCALE GENOMIC DNA]</scope>
    <source>
        <strain evidence="1 2">5221</strain>
    </source>
</reference>